<dbReference type="GO" id="GO:0005975">
    <property type="term" value="P:carbohydrate metabolic process"/>
    <property type="evidence" value="ECO:0007669"/>
    <property type="project" value="InterPro"/>
</dbReference>
<dbReference type="InterPro" id="IPR008928">
    <property type="entry name" value="6-hairpin_glycosidase_sf"/>
</dbReference>
<organism evidence="1">
    <name type="scientific">candidate division TA06 bacterium ADurb.Bin131</name>
    <dbReference type="NCBI Taxonomy" id="1852827"/>
    <lineage>
        <taxon>Bacteria</taxon>
        <taxon>Bacteria division TA06</taxon>
    </lineage>
</organism>
<accession>A0A1V6C7F7</accession>
<sequence length="314" mass="35729">MKRVFPVIKETIDFLISGYIEENNGVMQVKPCESLDESPYNRTSDTWTSCVIIKGIESIINAADILGEKIELETYKKIHKGLTSAIERNCKDGILFSHKDFGSLNTGSILALIMLDGIKNADYMKTFNRYVNDTQEQIGLGWGHSSRMRCLIFPWAELIAAVFLSKQENPDAYYHIDRAIKATNSFGGIAEYIWIHGLISRQWYVSAHGTFLWAIAEMLAYSDFEKIVLFSGLPDDLIKDGVSFKNISIQGNALVSCRVKKDEISVSIINQGDKELKKYLYFRGNKVQINLQPDEEKNFTLRIKNTSTQSRRKK</sequence>
<dbReference type="AlphaFoldDB" id="A0A1V6C7F7"/>
<proteinExistence type="predicted"/>
<evidence type="ECO:0000313" key="1">
    <source>
        <dbReference type="EMBL" id="OQB72781.1"/>
    </source>
</evidence>
<gene>
    <name evidence="1" type="ORF">BWX89_01212</name>
</gene>
<dbReference type="EMBL" id="MWDQ01000113">
    <property type="protein sequence ID" value="OQB72781.1"/>
    <property type="molecule type" value="Genomic_DNA"/>
</dbReference>
<protein>
    <submittedName>
        <fullName evidence="1">Uncharacterized protein</fullName>
    </submittedName>
</protein>
<dbReference type="SUPFAM" id="SSF48208">
    <property type="entry name" value="Six-hairpin glycosidases"/>
    <property type="match status" value="1"/>
</dbReference>
<comment type="caution">
    <text evidence="1">The sequence shown here is derived from an EMBL/GenBank/DDBJ whole genome shotgun (WGS) entry which is preliminary data.</text>
</comment>
<dbReference type="Proteomes" id="UP000485562">
    <property type="component" value="Unassembled WGS sequence"/>
</dbReference>
<reference evidence="1" key="1">
    <citation type="submission" date="2017-02" db="EMBL/GenBank/DDBJ databases">
        <title>Delving into the versatile metabolic prowess of the omnipresent phylum Bacteroidetes.</title>
        <authorList>
            <person name="Nobu M.K."/>
            <person name="Mei R."/>
            <person name="Narihiro T."/>
            <person name="Kuroda K."/>
            <person name="Liu W.-T."/>
        </authorList>
    </citation>
    <scope>NUCLEOTIDE SEQUENCE</scope>
    <source>
        <strain evidence="1">ADurb.Bin131</strain>
    </source>
</reference>
<name>A0A1V6C7F7_UNCT6</name>